<dbReference type="Gene3D" id="3.40.1210.10">
    <property type="entry name" value="Survival protein SurE-like phosphatase/nucleotidase"/>
    <property type="match status" value="1"/>
</dbReference>
<dbReference type="Proteomes" id="UP000054279">
    <property type="component" value="Unassembled WGS sequence"/>
</dbReference>
<dbReference type="OrthoDB" id="202825at2759"/>
<organism evidence="1 2">
    <name type="scientific">Sphaerobolus stellatus (strain SS14)</name>
    <dbReference type="NCBI Taxonomy" id="990650"/>
    <lineage>
        <taxon>Eukaryota</taxon>
        <taxon>Fungi</taxon>
        <taxon>Dikarya</taxon>
        <taxon>Basidiomycota</taxon>
        <taxon>Agaricomycotina</taxon>
        <taxon>Agaricomycetes</taxon>
        <taxon>Phallomycetidae</taxon>
        <taxon>Geastrales</taxon>
        <taxon>Sphaerobolaceae</taxon>
        <taxon>Sphaerobolus</taxon>
    </lineage>
</organism>
<evidence type="ECO:0000313" key="2">
    <source>
        <dbReference type="Proteomes" id="UP000054279"/>
    </source>
</evidence>
<accession>A0A0C9V310</accession>
<dbReference type="AlphaFoldDB" id="A0A0C9V310"/>
<feature type="non-terminal residue" evidence="1">
    <location>
        <position position="63"/>
    </location>
</feature>
<dbReference type="SUPFAM" id="SSF64167">
    <property type="entry name" value="SurE-like"/>
    <property type="match status" value="1"/>
</dbReference>
<sequence>VYSTVWGYSCSDGHGDTSEVSRSLREGEVAEWILLDGTPSICANVALRNLYPDEIDLMVRFLL</sequence>
<keyword evidence="2" id="KW-1185">Reference proteome</keyword>
<protein>
    <submittedName>
        <fullName evidence="1">Uncharacterized protein</fullName>
    </submittedName>
</protein>
<proteinExistence type="predicted"/>
<gene>
    <name evidence="1" type="ORF">M422DRAFT_34387</name>
</gene>
<dbReference type="HOGENOM" id="CLU_196229_0_0_1"/>
<dbReference type="EMBL" id="KN837181">
    <property type="protein sequence ID" value="KIJ36122.1"/>
    <property type="molecule type" value="Genomic_DNA"/>
</dbReference>
<evidence type="ECO:0000313" key="1">
    <source>
        <dbReference type="EMBL" id="KIJ36122.1"/>
    </source>
</evidence>
<reference evidence="1 2" key="1">
    <citation type="submission" date="2014-06" db="EMBL/GenBank/DDBJ databases">
        <title>Evolutionary Origins and Diversification of the Mycorrhizal Mutualists.</title>
        <authorList>
            <consortium name="DOE Joint Genome Institute"/>
            <consortium name="Mycorrhizal Genomics Consortium"/>
            <person name="Kohler A."/>
            <person name="Kuo A."/>
            <person name="Nagy L.G."/>
            <person name="Floudas D."/>
            <person name="Copeland A."/>
            <person name="Barry K.W."/>
            <person name="Cichocki N."/>
            <person name="Veneault-Fourrey C."/>
            <person name="LaButti K."/>
            <person name="Lindquist E.A."/>
            <person name="Lipzen A."/>
            <person name="Lundell T."/>
            <person name="Morin E."/>
            <person name="Murat C."/>
            <person name="Riley R."/>
            <person name="Ohm R."/>
            <person name="Sun H."/>
            <person name="Tunlid A."/>
            <person name="Henrissat B."/>
            <person name="Grigoriev I.V."/>
            <person name="Hibbett D.S."/>
            <person name="Martin F."/>
        </authorList>
    </citation>
    <scope>NUCLEOTIDE SEQUENCE [LARGE SCALE GENOMIC DNA]</scope>
    <source>
        <strain evidence="1 2">SS14</strain>
    </source>
</reference>
<name>A0A0C9V310_SPHS4</name>
<dbReference type="GO" id="GO:0016787">
    <property type="term" value="F:hydrolase activity"/>
    <property type="evidence" value="ECO:0007669"/>
    <property type="project" value="InterPro"/>
</dbReference>
<dbReference type="InterPro" id="IPR036523">
    <property type="entry name" value="SurE-like_sf"/>
</dbReference>